<evidence type="ECO:0000313" key="4">
    <source>
        <dbReference type="Proteomes" id="UP001177120"/>
    </source>
</evidence>
<dbReference type="Gene3D" id="3.40.50.1820">
    <property type="entry name" value="alpha/beta hydrolase"/>
    <property type="match status" value="1"/>
</dbReference>
<gene>
    <name evidence="3" type="ORF">JQC72_16155</name>
</gene>
<sequence length="274" mass="30819">MTASINDRREVTIPLTEQRVMRSRAGNEYQISVAKLGEKPPPSGYPVIYLLDANAVFGTMVEAVRVQARRPEKTGVGPAVIVGIGYRTAEPFPPARHYDFTMPVSATELPPRPDGKAWPEHGGAEAFLNFIEEELKPMIEREFKIDRTRQTIVGHSLGGLFVLHALFNKPGAFRTYVAGSPSIHWNKQHILDAERKFVSRLEHENIDVRILLAVGELEKRHKSRVHDNARELSERLSTLASRGVRVEFKEFEGEDHVSVLPALISRAVRFALSR</sequence>
<comment type="caution">
    <text evidence="3">The sequence shown here is derived from an EMBL/GenBank/DDBJ whole genome shotgun (WGS) entry which is preliminary data.</text>
</comment>
<dbReference type="Pfam" id="PF00756">
    <property type="entry name" value="Esterase"/>
    <property type="match status" value="1"/>
</dbReference>
<keyword evidence="4" id="KW-1185">Reference proteome</keyword>
<dbReference type="InterPro" id="IPR000801">
    <property type="entry name" value="Esterase-like"/>
</dbReference>
<name>A0ABS2WNC6_9BACL</name>
<organism evidence="3 4">
    <name type="scientific">Polycladomyces zharkentensis</name>
    <dbReference type="NCBI Taxonomy" id="2807616"/>
    <lineage>
        <taxon>Bacteria</taxon>
        <taxon>Bacillati</taxon>
        <taxon>Bacillota</taxon>
        <taxon>Bacilli</taxon>
        <taxon>Bacillales</taxon>
        <taxon>Thermoactinomycetaceae</taxon>
        <taxon>Polycladomyces</taxon>
    </lineage>
</organism>
<dbReference type="Proteomes" id="UP001177120">
    <property type="component" value="Unassembled WGS sequence"/>
</dbReference>
<dbReference type="InterPro" id="IPR052558">
    <property type="entry name" value="Siderophore_Hydrolase_D"/>
</dbReference>
<dbReference type="EMBL" id="JAFHAP010000021">
    <property type="protein sequence ID" value="MBN2911026.1"/>
    <property type="molecule type" value="Genomic_DNA"/>
</dbReference>
<dbReference type="RefSeq" id="WP_205497502.1">
    <property type="nucleotide sequence ID" value="NZ_JAFHAP010000021.1"/>
</dbReference>
<dbReference type="PANTHER" id="PTHR40841:SF2">
    <property type="entry name" value="SIDEROPHORE-DEGRADING ESTERASE (EUROFUNG)"/>
    <property type="match status" value="1"/>
</dbReference>
<evidence type="ECO:0000256" key="2">
    <source>
        <dbReference type="ARBA" id="ARBA00022801"/>
    </source>
</evidence>
<protein>
    <submittedName>
        <fullName evidence="3">Alpha/beta hydrolase</fullName>
    </submittedName>
</protein>
<evidence type="ECO:0000313" key="3">
    <source>
        <dbReference type="EMBL" id="MBN2911026.1"/>
    </source>
</evidence>
<accession>A0ABS2WNC6</accession>
<proteinExistence type="inferred from homology"/>
<dbReference type="SUPFAM" id="SSF53474">
    <property type="entry name" value="alpha/beta-Hydrolases"/>
    <property type="match status" value="1"/>
</dbReference>
<evidence type="ECO:0000256" key="1">
    <source>
        <dbReference type="ARBA" id="ARBA00005622"/>
    </source>
</evidence>
<dbReference type="InterPro" id="IPR029058">
    <property type="entry name" value="AB_hydrolase_fold"/>
</dbReference>
<comment type="similarity">
    <text evidence="1">Belongs to the esterase D family.</text>
</comment>
<keyword evidence="2 3" id="KW-0378">Hydrolase</keyword>
<dbReference type="GO" id="GO:0016787">
    <property type="term" value="F:hydrolase activity"/>
    <property type="evidence" value="ECO:0007669"/>
    <property type="project" value="UniProtKB-KW"/>
</dbReference>
<dbReference type="PANTHER" id="PTHR40841">
    <property type="entry name" value="SIDEROPHORE TRIACETYLFUSARININE C ESTERASE"/>
    <property type="match status" value="1"/>
</dbReference>
<reference evidence="3" key="1">
    <citation type="journal article" date="2024" name="Int. J. Syst. Evol. Microbiol.">
        <title>Polycladomyces zharkentensis sp. nov., a novel thermophilic cellulose- and starch-degrading member of the Bacillota from a geothermal aquifer in Kazakhstan.</title>
        <authorList>
            <person name="Mashzhan A."/>
            <person name="Kistaubayeva A."/>
            <person name="Javier-Lopez R."/>
            <person name="Bissenova U."/>
            <person name="Bissenbay A."/>
            <person name="Birkeland N.K."/>
        </authorList>
    </citation>
    <scope>NUCLEOTIDE SEQUENCE</scope>
    <source>
        <strain evidence="3">ZKZ2T</strain>
    </source>
</reference>